<keyword evidence="3" id="KW-0446">Lipid-binding</keyword>
<dbReference type="InterPro" id="IPR016140">
    <property type="entry name" value="Bifunc_inhib/LTP/seed_store"/>
</dbReference>
<keyword evidence="4" id="KW-0732">Signal</keyword>
<evidence type="ECO:0000256" key="1">
    <source>
        <dbReference type="ARBA" id="ARBA00009707"/>
    </source>
</evidence>
<evidence type="ECO:0000256" key="4">
    <source>
        <dbReference type="SAM" id="SignalP"/>
    </source>
</evidence>
<dbReference type="PANTHER" id="PTHR33214:SF69">
    <property type="entry name" value="BIFUNCTIONAL INHIBITOR_LIPID-TRANSFER PROTEIN_SEED STORAGE 2S ALBUMIN SUPERFAMILY PROTEIN"/>
    <property type="match status" value="1"/>
</dbReference>
<sequence length="97" mass="10669">MKDFSSSGGAPALMLLLLLLAARAPLAESVKCHPLYLLPCFGAIFYSRPPSSQCCARLREQQPCFCQYKRNPILVNYANSRNGHRVATTCGVPHARC</sequence>
<organism evidence="6">
    <name type="scientific">Spirodela intermedia</name>
    <name type="common">Intermediate duckweed</name>
    <dbReference type="NCBI Taxonomy" id="51605"/>
    <lineage>
        <taxon>Eukaryota</taxon>
        <taxon>Viridiplantae</taxon>
        <taxon>Streptophyta</taxon>
        <taxon>Embryophyta</taxon>
        <taxon>Tracheophyta</taxon>
        <taxon>Spermatophyta</taxon>
        <taxon>Magnoliopsida</taxon>
        <taxon>Liliopsida</taxon>
        <taxon>Araceae</taxon>
        <taxon>Lemnoideae</taxon>
        <taxon>Spirodela</taxon>
    </lineage>
</organism>
<dbReference type="Gene3D" id="1.10.110.10">
    <property type="entry name" value="Plant lipid-transfer and hydrophobic proteins"/>
    <property type="match status" value="1"/>
</dbReference>
<accession>A0A7I8ITH0</accession>
<keyword evidence="2" id="KW-0813">Transport</keyword>
<comment type="similarity">
    <text evidence="1">Belongs to the plant LTP family. B11E subfamily.</text>
</comment>
<dbReference type="SUPFAM" id="SSF47699">
    <property type="entry name" value="Bifunctional inhibitor/lipid-transfer protein/seed storage 2S albumin"/>
    <property type="match status" value="1"/>
</dbReference>
<evidence type="ECO:0000256" key="2">
    <source>
        <dbReference type="ARBA" id="ARBA00022448"/>
    </source>
</evidence>
<dbReference type="AlphaFoldDB" id="A0A7I8ITH0"/>
<name>A0A7I8ITH0_SPIIN</name>
<feature type="signal peptide" evidence="4">
    <location>
        <begin position="1"/>
        <end position="29"/>
    </location>
</feature>
<reference evidence="6 7" key="1">
    <citation type="submission" date="2019-12" db="EMBL/GenBank/DDBJ databases">
        <authorList>
            <person name="Scholz U."/>
            <person name="Mascher M."/>
            <person name="Fiebig A."/>
        </authorList>
    </citation>
    <scope>NUCLEOTIDE SEQUENCE</scope>
</reference>
<dbReference type="Proteomes" id="UP001189122">
    <property type="component" value="Unassembled WGS sequence"/>
</dbReference>
<keyword evidence="7" id="KW-1185">Reference proteome</keyword>
<dbReference type="Pfam" id="PF00234">
    <property type="entry name" value="Tryp_alpha_amyl"/>
    <property type="match status" value="1"/>
</dbReference>
<protein>
    <recommendedName>
        <fullName evidence="5">Bifunctional inhibitor/plant lipid transfer protein/seed storage helical domain-containing protein</fullName>
    </recommendedName>
</protein>
<evidence type="ECO:0000313" key="7">
    <source>
        <dbReference type="Proteomes" id="UP001189122"/>
    </source>
</evidence>
<feature type="chain" id="PRO_5029576192" description="Bifunctional inhibitor/plant lipid transfer protein/seed storage helical domain-containing protein" evidence="4">
    <location>
        <begin position="30"/>
        <end position="97"/>
    </location>
</feature>
<dbReference type="PANTHER" id="PTHR33214">
    <property type="entry name" value="BIFUNCTIONAL INHIBITOR/LIPID-TRANSFER PROTEIN/SEED STORAGE 2S ALBUMIN SUPERFAMILY PROTEIN"/>
    <property type="match status" value="1"/>
</dbReference>
<evidence type="ECO:0000256" key="3">
    <source>
        <dbReference type="ARBA" id="ARBA00023121"/>
    </source>
</evidence>
<dbReference type="EMBL" id="CACRZD030000006">
    <property type="protein sequence ID" value="CAA6661312.1"/>
    <property type="molecule type" value="Genomic_DNA"/>
</dbReference>
<evidence type="ECO:0000259" key="5">
    <source>
        <dbReference type="Pfam" id="PF00234"/>
    </source>
</evidence>
<feature type="domain" description="Bifunctional inhibitor/plant lipid transfer protein/seed storage helical" evidence="5">
    <location>
        <begin position="36"/>
        <end position="96"/>
    </location>
</feature>
<evidence type="ECO:0000313" key="6">
    <source>
        <dbReference type="EMBL" id="CAA2621623.1"/>
    </source>
</evidence>
<proteinExistence type="inferred from homology"/>
<gene>
    <name evidence="6" type="ORF">SI7747_06007709</name>
</gene>
<dbReference type="InterPro" id="IPR033872">
    <property type="entry name" value="nsLTP2"/>
</dbReference>
<dbReference type="GO" id="GO:0008289">
    <property type="term" value="F:lipid binding"/>
    <property type="evidence" value="ECO:0007669"/>
    <property type="project" value="UniProtKB-KW"/>
</dbReference>
<dbReference type="EMBL" id="LR743593">
    <property type="protein sequence ID" value="CAA2621623.1"/>
    <property type="molecule type" value="Genomic_DNA"/>
</dbReference>
<dbReference type="InterPro" id="IPR036312">
    <property type="entry name" value="Bifun_inhib/LTP/seed_sf"/>
</dbReference>
<dbReference type="CDD" id="cd01959">
    <property type="entry name" value="nsLTP2"/>
    <property type="match status" value="1"/>
</dbReference>
<dbReference type="GO" id="GO:0006869">
    <property type="term" value="P:lipid transport"/>
    <property type="evidence" value="ECO:0007669"/>
    <property type="project" value="InterPro"/>
</dbReference>